<comment type="caution">
    <text evidence="2">The sequence shown here is derived from an EMBL/GenBank/DDBJ whole genome shotgun (WGS) entry which is preliminary data.</text>
</comment>
<dbReference type="EMBL" id="BARS01016516">
    <property type="protein sequence ID" value="GAF87873.1"/>
    <property type="molecule type" value="Genomic_DNA"/>
</dbReference>
<feature type="non-terminal residue" evidence="2">
    <location>
        <position position="268"/>
    </location>
</feature>
<dbReference type="PANTHER" id="PTHR43830">
    <property type="entry name" value="PROTEIN PSP1"/>
    <property type="match status" value="1"/>
</dbReference>
<organism evidence="2">
    <name type="scientific">marine sediment metagenome</name>
    <dbReference type="NCBI Taxonomy" id="412755"/>
    <lineage>
        <taxon>unclassified sequences</taxon>
        <taxon>metagenomes</taxon>
        <taxon>ecological metagenomes</taxon>
    </lineage>
</organism>
<proteinExistence type="predicted"/>
<feature type="domain" description="PSP1 C-terminal" evidence="1">
    <location>
        <begin position="58"/>
        <end position="141"/>
    </location>
</feature>
<dbReference type="NCBIfam" id="NF041131">
    <property type="entry name" value="RicT_YaaT_fam"/>
    <property type="match status" value="1"/>
</dbReference>
<dbReference type="PANTHER" id="PTHR43830:SF3">
    <property type="entry name" value="PROTEIN PSP1"/>
    <property type="match status" value="1"/>
</dbReference>
<dbReference type="InterPro" id="IPR007557">
    <property type="entry name" value="PSP1_C"/>
</dbReference>
<dbReference type="Pfam" id="PF04468">
    <property type="entry name" value="PSP1"/>
    <property type="match status" value="1"/>
</dbReference>
<dbReference type="AlphaFoldDB" id="X0T302"/>
<dbReference type="InterPro" id="IPR047767">
    <property type="entry name" value="PSP1-like"/>
</dbReference>
<evidence type="ECO:0000313" key="2">
    <source>
        <dbReference type="EMBL" id="GAF87873.1"/>
    </source>
</evidence>
<evidence type="ECO:0000259" key="1">
    <source>
        <dbReference type="PROSITE" id="PS51411"/>
    </source>
</evidence>
<sequence length="268" mass="30278">MANIIGVKFRPRGKLVYCDAGEISLQVNNYVVVDTDHGLDVAKVVTLEAPSQPSEQLMMVVRQAEEEDLEEVRRNLEKEALSRCNELAAQLGLEMKPQAARYDYKGEHLTIFFSAQKRVDFRDLVRNLSHALETRVELRQVRARDEAKLLGSIGKCGYPLCCQNFLTSFASVSIKMAKEQNLALNPMKISGICGRLLCCLSYESKDYAAMRKKMPQPKQEISTPWGKARVVSTNLFKETVTVQFLDNEVTREIALDELIQPEEKSESS</sequence>
<dbReference type="GO" id="GO:0005737">
    <property type="term" value="C:cytoplasm"/>
    <property type="evidence" value="ECO:0007669"/>
    <property type="project" value="TreeGrafter"/>
</dbReference>
<protein>
    <recommendedName>
        <fullName evidence="1">PSP1 C-terminal domain-containing protein</fullName>
    </recommendedName>
</protein>
<dbReference type="PROSITE" id="PS51411">
    <property type="entry name" value="PSP1_C"/>
    <property type="match status" value="1"/>
</dbReference>
<accession>X0T302</accession>
<name>X0T302_9ZZZZ</name>
<reference evidence="2" key="1">
    <citation type="journal article" date="2014" name="Front. Microbiol.">
        <title>High frequency of phylogenetically diverse reductive dehalogenase-homologous genes in deep subseafloor sedimentary metagenomes.</title>
        <authorList>
            <person name="Kawai M."/>
            <person name="Futagami T."/>
            <person name="Toyoda A."/>
            <person name="Takaki Y."/>
            <person name="Nishi S."/>
            <person name="Hori S."/>
            <person name="Arai W."/>
            <person name="Tsubouchi T."/>
            <person name="Morono Y."/>
            <person name="Uchiyama I."/>
            <person name="Ito T."/>
            <person name="Fujiyama A."/>
            <person name="Inagaki F."/>
            <person name="Takami H."/>
        </authorList>
    </citation>
    <scope>NUCLEOTIDE SEQUENCE</scope>
    <source>
        <strain evidence="2">Expedition CK06-06</strain>
    </source>
</reference>
<gene>
    <name evidence="2" type="ORF">S01H1_27168</name>
</gene>